<protein>
    <submittedName>
        <fullName evidence="4">ISL3 family transposase</fullName>
    </submittedName>
</protein>
<organism evidence="4 5">
    <name type="scientific">Catenulispora pinistramenti</name>
    <dbReference type="NCBI Taxonomy" id="2705254"/>
    <lineage>
        <taxon>Bacteria</taxon>
        <taxon>Bacillati</taxon>
        <taxon>Actinomycetota</taxon>
        <taxon>Actinomycetes</taxon>
        <taxon>Catenulisporales</taxon>
        <taxon>Catenulisporaceae</taxon>
        <taxon>Catenulispora</taxon>
    </lineage>
</organism>
<feature type="domain" description="Transposase IS204/IS1001/IS1096/IS1165 DDE" evidence="1">
    <location>
        <begin position="158"/>
        <end position="405"/>
    </location>
</feature>
<feature type="domain" description="Transposase IS204/IS1001/IS1096/IS1165 helix-turn-helix" evidence="2">
    <location>
        <begin position="93"/>
        <end position="142"/>
    </location>
</feature>
<proteinExistence type="predicted"/>
<dbReference type="InterPro" id="IPR029261">
    <property type="entry name" value="Transposase_Znf"/>
</dbReference>
<feature type="non-terminal residue" evidence="4">
    <location>
        <position position="408"/>
    </location>
</feature>
<name>A0ABS5L9B6_9ACTN</name>
<dbReference type="InterPro" id="IPR047951">
    <property type="entry name" value="Transpos_ISL3"/>
</dbReference>
<dbReference type="RefSeq" id="WP_212022437.1">
    <property type="nucleotide sequence ID" value="NZ_JAAFYZ010000483.1"/>
</dbReference>
<dbReference type="Proteomes" id="UP000730482">
    <property type="component" value="Unassembled WGS sequence"/>
</dbReference>
<dbReference type="PANTHER" id="PTHR33498:SF1">
    <property type="entry name" value="TRANSPOSASE FOR INSERTION SEQUENCE ELEMENT IS1557"/>
    <property type="match status" value="1"/>
</dbReference>
<dbReference type="EMBL" id="JAAFYZ010000483">
    <property type="protein sequence ID" value="MBS2554744.1"/>
    <property type="molecule type" value="Genomic_DNA"/>
</dbReference>
<evidence type="ECO:0000313" key="5">
    <source>
        <dbReference type="Proteomes" id="UP000730482"/>
    </source>
</evidence>
<dbReference type="InterPro" id="IPR002560">
    <property type="entry name" value="Transposase_DDE"/>
</dbReference>
<feature type="domain" description="Transposase IS204/IS1001/IS1096/IS1165 zinc-finger" evidence="3">
    <location>
        <begin position="42"/>
        <end position="87"/>
    </location>
</feature>
<evidence type="ECO:0000259" key="1">
    <source>
        <dbReference type="Pfam" id="PF01610"/>
    </source>
</evidence>
<accession>A0ABS5L9B6</accession>
<evidence type="ECO:0000259" key="3">
    <source>
        <dbReference type="Pfam" id="PF14690"/>
    </source>
</evidence>
<evidence type="ECO:0000313" key="4">
    <source>
        <dbReference type="EMBL" id="MBS2554744.1"/>
    </source>
</evidence>
<gene>
    <name evidence="4" type="ORF">KGQ19_48625</name>
</gene>
<reference evidence="4 5" key="1">
    <citation type="submission" date="2020-02" db="EMBL/GenBank/DDBJ databases">
        <title>Acidophilic actinobacteria isolated from forest soil.</title>
        <authorList>
            <person name="Golinska P."/>
        </authorList>
    </citation>
    <scope>NUCLEOTIDE SEQUENCE [LARGE SCALE GENOMIC DNA]</scope>
    <source>
        <strain evidence="4 5">NL8</strain>
    </source>
</reference>
<dbReference type="Pfam" id="PF13542">
    <property type="entry name" value="HTH_Tnp_ISL3"/>
    <property type="match status" value="1"/>
</dbReference>
<dbReference type="InterPro" id="IPR032877">
    <property type="entry name" value="Transposase_HTH"/>
</dbReference>
<comment type="caution">
    <text evidence="4">The sequence shown here is derived from an EMBL/GenBank/DDBJ whole genome shotgun (WGS) entry which is preliminary data.</text>
</comment>
<dbReference type="Pfam" id="PF01610">
    <property type="entry name" value="DDE_Tnp_ISL3"/>
    <property type="match status" value="1"/>
</dbReference>
<dbReference type="Pfam" id="PF14690">
    <property type="entry name" value="Zn_ribbon_ISL3"/>
    <property type="match status" value="1"/>
</dbReference>
<sequence length="408" mass="45914">MRNKSIWGALLGLEDAVVEDVALDEVSGQVVVHVRAGWQARRRCGRCLRRCPVYDRGSGRRRWRHLDAGRLMVWIEAASPRVSCRHCGVVTCHIPWARAGAGHTLDFDHQVAWLATHTSKTATAALMRIAWRTVGAIVTRVWADIDACTDRFANVRRIGIDEISYKKGHRYLTIVVDHDSGRLLWAAVGQDAETVDEFFDTLGPERCAQITHVSADAARFIAKSVRAHCPRAIRCADAFHVVAWATKALDTVRRDAWNSAAGRARDTARTGRNATGQAKALKTARWALWKNPEDLTIGQRHKLTWIAKTDPRLWRAYLLKEGLRHVFKIKGAAGKTALDRWYSWATRCRIPAFVELARKIKKNREPIDNALDHNLSNALIESMNTKIRQITRTAYGFTNPEALIALAL</sequence>
<evidence type="ECO:0000259" key="2">
    <source>
        <dbReference type="Pfam" id="PF13542"/>
    </source>
</evidence>
<dbReference type="NCBIfam" id="NF033550">
    <property type="entry name" value="transpos_ISL3"/>
    <property type="match status" value="1"/>
</dbReference>
<dbReference type="PANTHER" id="PTHR33498">
    <property type="entry name" value="TRANSPOSASE FOR INSERTION SEQUENCE ELEMENT IS1557"/>
    <property type="match status" value="1"/>
</dbReference>
<keyword evidence="5" id="KW-1185">Reference proteome</keyword>